<sequence>MENVTRKQVPGLSQQNSITQQYMNITGKQKIPLFELQPDITQQYTNTTGKPKIHHFEQQKSTTQQLYSTNTTATSGSCCMNVAMTFPYHPSPRKTLIQGVVLRQTNKAFRSHRLFPLLKDLAITDHYYMKNVFTPLISYLPESTDELVSLYLKRHPKSTSTHESDWHSPALDAVILDAVKYTHRSLLEKITLAADPVQNVGENDTLVEELCGRYCMKALHSSTPLHNASPQSTKYDDDDEETDDASETGGKFCQSVKRQIRGKPDFGKLEGC</sequence>
<organism evidence="2 3">
    <name type="scientific">Petrolisthes manimaculis</name>
    <dbReference type="NCBI Taxonomy" id="1843537"/>
    <lineage>
        <taxon>Eukaryota</taxon>
        <taxon>Metazoa</taxon>
        <taxon>Ecdysozoa</taxon>
        <taxon>Arthropoda</taxon>
        <taxon>Crustacea</taxon>
        <taxon>Multicrustacea</taxon>
        <taxon>Malacostraca</taxon>
        <taxon>Eumalacostraca</taxon>
        <taxon>Eucarida</taxon>
        <taxon>Decapoda</taxon>
        <taxon>Pleocyemata</taxon>
        <taxon>Anomura</taxon>
        <taxon>Galatheoidea</taxon>
        <taxon>Porcellanidae</taxon>
        <taxon>Petrolisthes</taxon>
    </lineage>
</organism>
<protein>
    <submittedName>
        <fullName evidence="2">Uncharacterized protein</fullName>
    </submittedName>
</protein>
<name>A0AAE1ULB5_9EUCA</name>
<feature type="compositionally biased region" description="Acidic residues" evidence="1">
    <location>
        <begin position="236"/>
        <end position="246"/>
    </location>
</feature>
<accession>A0AAE1ULB5</accession>
<evidence type="ECO:0000256" key="1">
    <source>
        <dbReference type="SAM" id="MobiDB-lite"/>
    </source>
</evidence>
<dbReference type="AlphaFoldDB" id="A0AAE1ULB5"/>
<gene>
    <name evidence="2" type="ORF">Pmani_006229</name>
</gene>
<evidence type="ECO:0000313" key="2">
    <source>
        <dbReference type="EMBL" id="KAK4323045.1"/>
    </source>
</evidence>
<dbReference type="EMBL" id="JAWZYT010000477">
    <property type="protein sequence ID" value="KAK4323045.1"/>
    <property type="molecule type" value="Genomic_DNA"/>
</dbReference>
<keyword evidence="3" id="KW-1185">Reference proteome</keyword>
<feature type="compositionally biased region" description="Polar residues" evidence="1">
    <location>
        <begin position="224"/>
        <end position="233"/>
    </location>
</feature>
<reference evidence="2" key="1">
    <citation type="submission" date="2023-11" db="EMBL/GenBank/DDBJ databases">
        <title>Genome assemblies of two species of porcelain crab, Petrolisthes cinctipes and Petrolisthes manimaculis (Anomura: Porcellanidae).</title>
        <authorList>
            <person name="Angst P."/>
        </authorList>
    </citation>
    <scope>NUCLEOTIDE SEQUENCE</scope>
    <source>
        <strain evidence="2">PB745_02</strain>
        <tissue evidence="2">Gill</tissue>
    </source>
</reference>
<comment type="caution">
    <text evidence="2">The sequence shown here is derived from an EMBL/GenBank/DDBJ whole genome shotgun (WGS) entry which is preliminary data.</text>
</comment>
<evidence type="ECO:0000313" key="3">
    <source>
        <dbReference type="Proteomes" id="UP001292094"/>
    </source>
</evidence>
<proteinExistence type="predicted"/>
<feature type="region of interest" description="Disordered" evidence="1">
    <location>
        <begin position="224"/>
        <end position="256"/>
    </location>
</feature>
<dbReference type="Proteomes" id="UP001292094">
    <property type="component" value="Unassembled WGS sequence"/>
</dbReference>